<evidence type="ECO:0000256" key="1">
    <source>
        <dbReference type="ARBA" id="ARBA00022857"/>
    </source>
</evidence>
<evidence type="ECO:0000313" key="5">
    <source>
        <dbReference type="EMBL" id="SJZ99885.1"/>
    </source>
</evidence>
<keyword evidence="2" id="KW-0560">Oxidoreductase</keyword>
<evidence type="ECO:0000313" key="6">
    <source>
        <dbReference type="Proteomes" id="UP000190834"/>
    </source>
</evidence>
<keyword evidence="1" id="KW-0521">NADP</keyword>
<comment type="similarity">
    <text evidence="3">Belongs to the aldo/keto reductase family. Aldo/keto reductase 2 subfamily.</text>
</comment>
<dbReference type="InterPro" id="IPR023210">
    <property type="entry name" value="NADP_OxRdtase_dom"/>
</dbReference>
<evidence type="ECO:0000256" key="3">
    <source>
        <dbReference type="ARBA" id="ARBA00038157"/>
    </source>
</evidence>
<dbReference type="STRING" id="1123491.SAMN02745782_02042"/>
<dbReference type="AlphaFoldDB" id="A0A1T4Q872"/>
<dbReference type="InterPro" id="IPR036812">
    <property type="entry name" value="NAD(P)_OxRdtase_dom_sf"/>
</dbReference>
<dbReference type="EMBL" id="FUXB01000009">
    <property type="protein sequence ID" value="SJZ99885.1"/>
    <property type="molecule type" value="Genomic_DNA"/>
</dbReference>
<dbReference type="Pfam" id="PF00248">
    <property type="entry name" value="Aldo_ket_red"/>
    <property type="match status" value="1"/>
</dbReference>
<dbReference type="InterPro" id="IPR020471">
    <property type="entry name" value="AKR"/>
</dbReference>
<name>A0A1T4Q872_VIBCI</name>
<dbReference type="Gene3D" id="3.20.20.100">
    <property type="entry name" value="NADP-dependent oxidoreductase domain"/>
    <property type="match status" value="1"/>
</dbReference>
<gene>
    <name evidence="5" type="ORF">SAMN02745782_02042</name>
</gene>
<dbReference type="InterPro" id="IPR050523">
    <property type="entry name" value="AKR_Detox_Biosynth"/>
</dbReference>
<feature type="domain" description="NADP-dependent oxidoreductase" evidence="4">
    <location>
        <begin position="31"/>
        <end position="305"/>
    </location>
</feature>
<proteinExistence type="inferred from homology"/>
<sequence length="316" mass="35935">MRVHNEFEYKGVLPMVEKITMASQGPECSELVQGYWRLSEWNMTPQARLTFLKQHVELGITTVDHADIYGNYQCERLFGEALALEPSLREQLQIVSKCDIKLCSDQFPDRKINHYDSRSAHIYHSVNNTLQRLGVNELDVLLLHRPDLLMDADEVAEAFAELHKVGKVKHFGVSNFTPAQFELLQSRLSKPLVTNQVEINPLNFEVAHDGTLDQLQMLRVRPMAWSCLAGGALFNGQSEQAQRVRWVLEQLKEEISAQSIDQVVYAWVRSLPAKPLPIIGSGNIERVKAAVAALELTLTREQWYRVWVAAKGHNVP</sequence>
<dbReference type="PRINTS" id="PR00069">
    <property type="entry name" value="ALDKETRDTASE"/>
</dbReference>
<dbReference type="Proteomes" id="UP000190834">
    <property type="component" value="Unassembled WGS sequence"/>
</dbReference>
<keyword evidence="6" id="KW-1185">Reference proteome</keyword>
<dbReference type="CDD" id="cd19092">
    <property type="entry name" value="AKR_BsYcsN_EcYdhF-like"/>
    <property type="match status" value="1"/>
</dbReference>
<dbReference type="PANTHER" id="PTHR43364:SF1">
    <property type="entry name" value="OXIDOREDUCTASE YDHF"/>
    <property type="match status" value="1"/>
</dbReference>
<dbReference type="GO" id="GO:0016491">
    <property type="term" value="F:oxidoreductase activity"/>
    <property type="evidence" value="ECO:0007669"/>
    <property type="project" value="UniProtKB-KW"/>
</dbReference>
<dbReference type="FunFam" id="3.20.20.100:FF:000008">
    <property type="entry name" value="Aldo/keto reductase family oxidoreductase"/>
    <property type="match status" value="1"/>
</dbReference>
<dbReference type="GO" id="GO:0005829">
    <property type="term" value="C:cytosol"/>
    <property type="evidence" value="ECO:0007669"/>
    <property type="project" value="TreeGrafter"/>
</dbReference>
<evidence type="ECO:0000259" key="4">
    <source>
        <dbReference type="Pfam" id="PF00248"/>
    </source>
</evidence>
<reference evidence="6" key="1">
    <citation type="submission" date="2017-02" db="EMBL/GenBank/DDBJ databases">
        <authorList>
            <person name="Varghese N."/>
            <person name="Submissions S."/>
        </authorList>
    </citation>
    <scope>NUCLEOTIDE SEQUENCE [LARGE SCALE GENOMIC DNA]</scope>
    <source>
        <strain evidence="6">DSM 19608</strain>
    </source>
</reference>
<accession>A0A1T4Q872</accession>
<protein>
    <submittedName>
        <fullName evidence="5">Predicted oxidoreductase</fullName>
    </submittedName>
</protein>
<organism evidence="5 6">
    <name type="scientific">Vibrio cincinnatiensis DSM 19608</name>
    <dbReference type="NCBI Taxonomy" id="1123491"/>
    <lineage>
        <taxon>Bacteria</taxon>
        <taxon>Pseudomonadati</taxon>
        <taxon>Pseudomonadota</taxon>
        <taxon>Gammaproteobacteria</taxon>
        <taxon>Vibrionales</taxon>
        <taxon>Vibrionaceae</taxon>
        <taxon>Vibrio</taxon>
    </lineage>
</organism>
<dbReference type="PANTHER" id="PTHR43364">
    <property type="entry name" value="NADH-SPECIFIC METHYLGLYOXAL REDUCTASE-RELATED"/>
    <property type="match status" value="1"/>
</dbReference>
<dbReference type="SUPFAM" id="SSF51430">
    <property type="entry name" value="NAD(P)-linked oxidoreductase"/>
    <property type="match status" value="1"/>
</dbReference>
<evidence type="ECO:0000256" key="2">
    <source>
        <dbReference type="ARBA" id="ARBA00023002"/>
    </source>
</evidence>